<proteinExistence type="predicted"/>
<evidence type="ECO:0000256" key="1">
    <source>
        <dbReference type="ARBA" id="ARBA00022884"/>
    </source>
</evidence>
<feature type="compositionally biased region" description="Low complexity" evidence="3">
    <location>
        <begin position="362"/>
        <end position="372"/>
    </location>
</feature>
<dbReference type="AlphaFoldDB" id="A0AAE0YD47"/>
<feature type="domain" description="RRM" evidence="4">
    <location>
        <begin position="13"/>
        <end position="90"/>
    </location>
</feature>
<sequence>MSGSQKKRREKLFSVYVGNLHPDITEEYILNLFNKCGTVEDIIIMEPKSNQSSRFGFVRYGCIENAVQAIKELHGWRVKSQKIVVDLANETLVKMKKKGPELVPVASVPDSDALLPVVSHIDSMKNMVRVKEACVRVNLEAFSHIGIVKVSKVNRQLEKNPYSDIARTSKPLKPRSFIDSEDPMLKAYRKLSKKTVTTSAPNPEVSNVDSKNHFVMDTLSKLLQSVKMSESAGGENSGLSCEDLDPASQNHNLMEKSKVYMHSQALQIVCPTSAEAHCMSKAKDSNSSFSLSKDPSRATSSPQNVSTSYGNREVFSIHESGSKIKTSEHGGKQKEHLEWQYRRNTLVDLDAKVRKNKLDALSSSSGEKLTSSNTDSQDVCSSSKTFEDNDISWLPPSLHNSGLARLAKKNLRPAALTGLQALLFKKGHEHLLYLARSTL</sequence>
<dbReference type="SMART" id="SM00360">
    <property type="entry name" value="RRM"/>
    <property type="match status" value="1"/>
</dbReference>
<gene>
    <name evidence="5" type="ORF">RRG08_048953</name>
</gene>
<feature type="region of interest" description="Disordered" evidence="3">
    <location>
        <begin position="284"/>
        <end position="311"/>
    </location>
</feature>
<keyword evidence="1 2" id="KW-0694">RNA-binding</keyword>
<dbReference type="CDD" id="cd00590">
    <property type="entry name" value="RRM_SF"/>
    <property type="match status" value="1"/>
</dbReference>
<dbReference type="PANTHER" id="PTHR48025:SF1">
    <property type="entry name" value="RRM DOMAIN-CONTAINING PROTEIN"/>
    <property type="match status" value="1"/>
</dbReference>
<feature type="region of interest" description="Disordered" evidence="3">
    <location>
        <begin position="227"/>
        <end position="248"/>
    </location>
</feature>
<feature type="region of interest" description="Disordered" evidence="3">
    <location>
        <begin position="360"/>
        <end position="381"/>
    </location>
</feature>
<dbReference type="EMBL" id="JAWDGP010006462">
    <property type="protein sequence ID" value="KAK3740709.1"/>
    <property type="molecule type" value="Genomic_DNA"/>
</dbReference>
<dbReference type="GO" id="GO:0005634">
    <property type="term" value="C:nucleus"/>
    <property type="evidence" value="ECO:0007669"/>
    <property type="project" value="TreeGrafter"/>
</dbReference>
<dbReference type="Gene3D" id="3.30.70.330">
    <property type="match status" value="1"/>
</dbReference>
<organism evidence="5 6">
    <name type="scientific">Elysia crispata</name>
    <name type="common">lettuce slug</name>
    <dbReference type="NCBI Taxonomy" id="231223"/>
    <lineage>
        <taxon>Eukaryota</taxon>
        <taxon>Metazoa</taxon>
        <taxon>Spiralia</taxon>
        <taxon>Lophotrochozoa</taxon>
        <taxon>Mollusca</taxon>
        <taxon>Gastropoda</taxon>
        <taxon>Heterobranchia</taxon>
        <taxon>Euthyneura</taxon>
        <taxon>Panpulmonata</taxon>
        <taxon>Sacoglossa</taxon>
        <taxon>Placobranchoidea</taxon>
        <taxon>Plakobranchidae</taxon>
        <taxon>Elysia</taxon>
    </lineage>
</organism>
<accession>A0AAE0YD47</accession>
<dbReference type="Proteomes" id="UP001283361">
    <property type="component" value="Unassembled WGS sequence"/>
</dbReference>
<dbReference type="PROSITE" id="PS50102">
    <property type="entry name" value="RRM"/>
    <property type="match status" value="1"/>
</dbReference>
<dbReference type="PANTHER" id="PTHR48025">
    <property type="entry name" value="OS02G0815200 PROTEIN"/>
    <property type="match status" value="1"/>
</dbReference>
<dbReference type="InterPro" id="IPR000504">
    <property type="entry name" value="RRM_dom"/>
</dbReference>
<comment type="caution">
    <text evidence="5">The sequence shown here is derived from an EMBL/GenBank/DDBJ whole genome shotgun (WGS) entry which is preliminary data.</text>
</comment>
<dbReference type="Pfam" id="PF00076">
    <property type="entry name" value="RRM_1"/>
    <property type="match status" value="1"/>
</dbReference>
<evidence type="ECO:0000256" key="3">
    <source>
        <dbReference type="SAM" id="MobiDB-lite"/>
    </source>
</evidence>
<protein>
    <recommendedName>
        <fullName evidence="4">RRM domain-containing protein</fullName>
    </recommendedName>
</protein>
<keyword evidence="6" id="KW-1185">Reference proteome</keyword>
<reference evidence="5" key="1">
    <citation type="journal article" date="2023" name="G3 (Bethesda)">
        <title>A reference genome for the long-term kleptoplast-retaining sea slug Elysia crispata morphotype clarki.</title>
        <authorList>
            <person name="Eastman K.E."/>
            <person name="Pendleton A.L."/>
            <person name="Shaikh M.A."/>
            <person name="Suttiyut T."/>
            <person name="Ogas R."/>
            <person name="Tomko P."/>
            <person name="Gavelis G."/>
            <person name="Widhalm J.R."/>
            <person name="Wisecaver J.H."/>
        </authorList>
    </citation>
    <scope>NUCLEOTIDE SEQUENCE</scope>
    <source>
        <strain evidence="5">ECLA1</strain>
    </source>
</reference>
<dbReference type="InterPro" id="IPR035979">
    <property type="entry name" value="RBD_domain_sf"/>
</dbReference>
<evidence type="ECO:0000313" key="6">
    <source>
        <dbReference type="Proteomes" id="UP001283361"/>
    </source>
</evidence>
<evidence type="ECO:0000259" key="4">
    <source>
        <dbReference type="PROSITE" id="PS50102"/>
    </source>
</evidence>
<name>A0AAE0YD47_9GAST</name>
<dbReference type="GO" id="GO:0003729">
    <property type="term" value="F:mRNA binding"/>
    <property type="evidence" value="ECO:0007669"/>
    <property type="project" value="TreeGrafter"/>
</dbReference>
<feature type="compositionally biased region" description="Polar residues" evidence="3">
    <location>
        <begin position="285"/>
        <end position="310"/>
    </location>
</feature>
<dbReference type="SUPFAM" id="SSF54928">
    <property type="entry name" value="RNA-binding domain, RBD"/>
    <property type="match status" value="1"/>
</dbReference>
<dbReference type="InterPro" id="IPR012677">
    <property type="entry name" value="Nucleotide-bd_a/b_plait_sf"/>
</dbReference>
<evidence type="ECO:0000313" key="5">
    <source>
        <dbReference type="EMBL" id="KAK3740709.1"/>
    </source>
</evidence>
<dbReference type="InterPro" id="IPR050502">
    <property type="entry name" value="Euk_RNA-bind_prot"/>
</dbReference>
<evidence type="ECO:0000256" key="2">
    <source>
        <dbReference type="PROSITE-ProRule" id="PRU00176"/>
    </source>
</evidence>